<evidence type="ECO:0000313" key="4">
    <source>
        <dbReference type="EMBL" id="RBP50639.1"/>
    </source>
</evidence>
<dbReference type="PANTHER" id="PTHR30173">
    <property type="entry name" value="SIGMA 19 FACTOR"/>
    <property type="match status" value="1"/>
</dbReference>
<dbReference type="NCBIfam" id="TIGR02937">
    <property type="entry name" value="sigma70-ECF"/>
    <property type="match status" value="1"/>
</dbReference>
<evidence type="ECO:0000313" key="5">
    <source>
        <dbReference type="Proteomes" id="UP000253083"/>
    </source>
</evidence>
<gene>
    <name evidence="4" type="ORF">DFR28_10250</name>
</gene>
<dbReference type="Proteomes" id="UP000253083">
    <property type="component" value="Unassembled WGS sequence"/>
</dbReference>
<dbReference type="AlphaFoldDB" id="A0A395JJF1"/>
<accession>A0A395JJF1</accession>
<dbReference type="SUPFAM" id="SSF88946">
    <property type="entry name" value="Sigma2 domain of RNA polymerase sigma factors"/>
    <property type="match status" value="1"/>
</dbReference>
<dbReference type="InterPro" id="IPR052704">
    <property type="entry name" value="ECF_Sigma-70_Domain"/>
</dbReference>
<dbReference type="EMBL" id="QNRT01000002">
    <property type="protein sequence ID" value="RBP50639.1"/>
    <property type="molecule type" value="Genomic_DNA"/>
</dbReference>
<dbReference type="GO" id="GO:0006352">
    <property type="term" value="P:DNA-templated transcription initiation"/>
    <property type="evidence" value="ECO:0007669"/>
    <property type="project" value="InterPro"/>
</dbReference>
<dbReference type="SUPFAM" id="SSF88659">
    <property type="entry name" value="Sigma3 and sigma4 domains of RNA polymerase sigma factors"/>
    <property type="match status" value="1"/>
</dbReference>
<dbReference type="Gene3D" id="1.10.1740.10">
    <property type="match status" value="1"/>
</dbReference>
<reference evidence="4 5" key="1">
    <citation type="submission" date="2018-06" db="EMBL/GenBank/DDBJ databases">
        <title>Genomic Encyclopedia of Type Strains, Phase IV (KMG-IV): sequencing the most valuable type-strain genomes for metagenomic binning, comparative biology and taxonomic classification.</title>
        <authorList>
            <person name="Goeker M."/>
        </authorList>
    </citation>
    <scope>NUCLEOTIDE SEQUENCE [LARGE SCALE GENOMIC DNA]</scope>
    <source>
        <strain evidence="4 5">DSM 24032</strain>
    </source>
</reference>
<organism evidence="4 5">
    <name type="scientific">Arenicella xantha</name>
    <dbReference type="NCBI Taxonomy" id="644221"/>
    <lineage>
        <taxon>Bacteria</taxon>
        <taxon>Pseudomonadati</taxon>
        <taxon>Pseudomonadota</taxon>
        <taxon>Gammaproteobacteria</taxon>
        <taxon>Arenicellales</taxon>
        <taxon>Arenicellaceae</taxon>
        <taxon>Arenicella</taxon>
    </lineage>
</organism>
<feature type="domain" description="RNA polymerase sigma factor 70 region 4 type 2" evidence="3">
    <location>
        <begin position="108"/>
        <end position="155"/>
    </location>
</feature>
<dbReference type="InterPro" id="IPR013249">
    <property type="entry name" value="RNA_pol_sigma70_r4_t2"/>
</dbReference>
<dbReference type="InterPro" id="IPR014284">
    <property type="entry name" value="RNA_pol_sigma-70_dom"/>
</dbReference>
<dbReference type="GO" id="GO:0003677">
    <property type="term" value="F:DNA binding"/>
    <property type="evidence" value="ECO:0007669"/>
    <property type="project" value="InterPro"/>
</dbReference>
<dbReference type="InterPro" id="IPR013325">
    <property type="entry name" value="RNA_pol_sigma_r2"/>
</dbReference>
<dbReference type="Gene3D" id="1.10.10.10">
    <property type="entry name" value="Winged helix-like DNA-binding domain superfamily/Winged helix DNA-binding domain"/>
    <property type="match status" value="1"/>
</dbReference>
<feature type="domain" description="RNA polymerase sigma-70 region 2" evidence="2">
    <location>
        <begin position="9"/>
        <end position="72"/>
    </location>
</feature>
<protein>
    <submittedName>
        <fullName evidence="4">RNA polymerase sigma-70 factor (ECF subfamily)</fullName>
    </submittedName>
</protein>
<dbReference type="PANTHER" id="PTHR30173:SF36">
    <property type="entry name" value="ECF RNA POLYMERASE SIGMA FACTOR SIGJ"/>
    <property type="match status" value="1"/>
</dbReference>
<dbReference type="RefSeq" id="WP_113953484.1">
    <property type="nucleotide sequence ID" value="NZ_QNRT01000002.1"/>
</dbReference>
<evidence type="ECO:0000259" key="3">
    <source>
        <dbReference type="Pfam" id="PF08281"/>
    </source>
</evidence>
<dbReference type="GO" id="GO:0016987">
    <property type="term" value="F:sigma factor activity"/>
    <property type="evidence" value="ECO:0007669"/>
    <property type="project" value="InterPro"/>
</dbReference>
<dbReference type="InterPro" id="IPR013324">
    <property type="entry name" value="RNA_pol_sigma_r3/r4-like"/>
</dbReference>
<comment type="caution">
    <text evidence="4">The sequence shown here is derived from an EMBL/GenBank/DDBJ whole genome shotgun (WGS) entry which is preliminary data.</text>
</comment>
<name>A0A395JJF1_9GAMM</name>
<sequence>MQDHAERFELERPALMAIAYQMLGERAAAQDLVQDTWELWNRADKTVIESPPAWLRTVTSRLAIDALRSARKKREVYVGPWLPEPLIDDVQTGPDAAFALAKDCELALMWAMERLTAEERSAFILRKAFDSDYAELSELLGKTEANCRKIVSRATQRVAETKLKFNITQDETRALLSKFTQACASMDYAEVLSLLAPDVVSVSDGGGYVRAALRPLSGAPEVAGVLLSILRKYSSNSTIELANVNGQPALLVSGDNRRNTVLSIGINEVGLIAWVYMMRNPYKLGLS</sequence>
<dbReference type="InterPro" id="IPR036388">
    <property type="entry name" value="WH-like_DNA-bd_sf"/>
</dbReference>
<dbReference type="Pfam" id="PF08281">
    <property type="entry name" value="Sigma70_r4_2"/>
    <property type="match status" value="1"/>
</dbReference>
<evidence type="ECO:0000259" key="2">
    <source>
        <dbReference type="Pfam" id="PF04542"/>
    </source>
</evidence>
<dbReference type="InParanoid" id="A0A395JJF1"/>
<proteinExistence type="predicted"/>
<dbReference type="InterPro" id="IPR007627">
    <property type="entry name" value="RNA_pol_sigma70_r2"/>
</dbReference>
<dbReference type="Pfam" id="PF04542">
    <property type="entry name" value="Sigma70_r2"/>
    <property type="match status" value="1"/>
</dbReference>
<dbReference type="OrthoDB" id="3211555at2"/>
<dbReference type="NCBIfam" id="NF007214">
    <property type="entry name" value="PRK09636.1"/>
    <property type="match status" value="1"/>
</dbReference>
<evidence type="ECO:0000256" key="1">
    <source>
        <dbReference type="ARBA" id="ARBA00011344"/>
    </source>
</evidence>
<comment type="subunit">
    <text evidence="1">Interacts transiently with the RNA polymerase catalytic core formed by RpoA, RpoB, RpoC and RpoZ (2 alpha, 1 beta, 1 beta' and 1 omega subunit) to form the RNA polymerase holoenzyme that can initiate transcription.</text>
</comment>
<dbReference type="SUPFAM" id="SSF54427">
    <property type="entry name" value="NTF2-like"/>
    <property type="match status" value="1"/>
</dbReference>
<keyword evidence="5" id="KW-1185">Reference proteome</keyword>
<dbReference type="InterPro" id="IPR032710">
    <property type="entry name" value="NTF2-like_dom_sf"/>
</dbReference>